<dbReference type="InterPro" id="IPR058120">
    <property type="entry name" value="MADS7"/>
</dbReference>
<dbReference type="Pfam" id="PF26611">
    <property type="entry name" value="MAD7"/>
    <property type="match status" value="1"/>
</dbReference>
<reference evidence="1 2" key="1">
    <citation type="submission" date="2021-08" db="EMBL/GenBank/DDBJ databases">
        <title>Draft genome sequence of Spirulina subsalsa with high tolerance to salinity and hype-accumulation of phycocyanin.</title>
        <authorList>
            <person name="Pei H."/>
            <person name="Jiang L."/>
        </authorList>
    </citation>
    <scope>NUCLEOTIDE SEQUENCE [LARGE SCALE GENOMIC DNA]</scope>
    <source>
        <strain evidence="1 2">FACHB-351</strain>
    </source>
</reference>
<proteinExistence type="predicted"/>
<keyword evidence="2" id="KW-1185">Reference proteome</keyword>
<sequence>MWVDEAIWGHRLYDEQTPWLTFLEFLGIVQTELEQNKAFIEEEFNQLKYKSYRRLYLRNILFNNPFLESVNAEYNNNDDQWKEWLDCMLSHCGGLNNSEPDFSYLQKRFPTFRDFLEVVKFLQFNAIEGDSNKRWSSKFVFPYGVDCLYEDLRIQSKGNPNNDRRFFARTGELLYLMICRSSQKSEILKQLQNIGIIDRKKSSQWNQLVALLQPVESEDTKPVSKNSNSPYLPYQKLDEFDNLAEDWLNLFKCNLPDYDSLPHLVTIMGVHLVLYLLKRSQSVLSNEDDNRFELVNSWSSSDSPQFILEIVAPKKTIIRDLASDTFLKNNNLTKQAIEHYIKRISNWDEWSKNIEFFDSLERIKDTLKREFSWDEDKIRGNSPDELLEELCQQAVTRHKKHVGKFHSSWTKEIGLASSRGSRRMRYAPTDSLLKTLVLCCVPQRREFQDFLEILYQKYGFIIGEKQATEIIERKEADQEAFADNAERLEQRLASLGLLKRLSDACAYVLNPYTTEKL</sequence>
<evidence type="ECO:0000313" key="2">
    <source>
        <dbReference type="Proteomes" id="UP001526426"/>
    </source>
</evidence>
<dbReference type="EMBL" id="JAIHOM010000167">
    <property type="protein sequence ID" value="MCW6038727.1"/>
    <property type="molecule type" value="Genomic_DNA"/>
</dbReference>
<accession>A0ABT3LC66</accession>
<evidence type="ECO:0000313" key="1">
    <source>
        <dbReference type="EMBL" id="MCW6038727.1"/>
    </source>
</evidence>
<protein>
    <submittedName>
        <fullName evidence="1">Uncharacterized protein</fullName>
    </submittedName>
</protein>
<name>A0ABT3LC66_9CYAN</name>
<dbReference type="Proteomes" id="UP001526426">
    <property type="component" value="Unassembled WGS sequence"/>
</dbReference>
<comment type="caution">
    <text evidence="1">The sequence shown here is derived from an EMBL/GenBank/DDBJ whole genome shotgun (WGS) entry which is preliminary data.</text>
</comment>
<dbReference type="RefSeq" id="WP_265266648.1">
    <property type="nucleotide sequence ID" value="NZ_JAIHOM010000167.1"/>
</dbReference>
<organism evidence="1 2">
    <name type="scientific">Spirulina subsalsa FACHB-351</name>
    <dbReference type="NCBI Taxonomy" id="234711"/>
    <lineage>
        <taxon>Bacteria</taxon>
        <taxon>Bacillati</taxon>
        <taxon>Cyanobacteriota</taxon>
        <taxon>Cyanophyceae</taxon>
        <taxon>Spirulinales</taxon>
        <taxon>Spirulinaceae</taxon>
        <taxon>Spirulina</taxon>
    </lineage>
</organism>
<gene>
    <name evidence="1" type="ORF">K4A83_20980</name>
</gene>